<dbReference type="SUPFAM" id="SSF52540">
    <property type="entry name" value="P-loop containing nucleoside triphosphate hydrolases"/>
    <property type="match status" value="1"/>
</dbReference>
<dbReference type="Pfam" id="PF08423">
    <property type="entry name" value="Rad51"/>
    <property type="match status" value="2"/>
</dbReference>
<reference evidence="9" key="1">
    <citation type="submission" date="2019-11" db="UniProtKB">
        <authorList>
            <consortium name="WormBaseParasite"/>
        </authorList>
    </citation>
    <scope>IDENTIFICATION</scope>
</reference>
<dbReference type="GO" id="GO:0000400">
    <property type="term" value="F:four-way junction DNA binding"/>
    <property type="evidence" value="ECO:0007669"/>
    <property type="project" value="TreeGrafter"/>
</dbReference>
<feature type="domain" description="RecA family profile 1" evidence="8">
    <location>
        <begin position="119"/>
        <end position="326"/>
    </location>
</feature>
<dbReference type="PIRSF" id="PIRSF005856">
    <property type="entry name" value="Rad51"/>
    <property type="match status" value="1"/>
</dbReference>
<dbReference type="GO" id="GO:0005524">
    <property type="term" value="F:ATP binding"/>
    <property type="evidence" value="ECO:0007669"/>
    <property type="project" value="UniProtKB-KW"/>
</dbReference>
<protein>
    <recommendedName>
        <fullName evidence="7">DNA repair protein RAD51 homolog 3</fullName>
    </recommendedName>
</protein>
<evidence type="ECO:0000313" key="9">
    <source>
        <dbReference type="WBParaSite" id="MCU_004523-RA"/>
    </source>
</evidence>
<dbReference type="AlphaFoldDB" id="A0A5K3F0C5"/>
<evidence type="ECO:0000256" key="2">
    <source>
        <dbReference type="ARBA" id="ARBA00022741"/>
    </source>
</evidence>
<dbReference type="InterPro" id="IPR052093">
    <property type="entry name" value="HR_Repair_Mediator"/>
</dbReference>
<dbReference type="PANTHER" id="PTHR46239">
    <property type="entry name" value="DNA REPAIR PROTEIN RAD51 HOMOLOG 3 RAD51C"/>
    <property type="match status" value="1"/>
</dbReference>
<keyword evidence="5" id="KW-0234">DNA repair</keyword>
<evidence type="ECO:0000256" key="4">
    <source>
        <dbReference type="ARBA" id="ARBA00022840"/>
    </source>
</evidence>
<organism evidence="9">
    <name type="scientific">Mesocestoides corti</name>
    <name type="common">Flatworm</name>
    <dbReference type="NCBI Taxonomy" id="53468"/>
    <lineage>
        <taxon>Eukaryota</taxon>
        <taxon>Metazoa</taxon>
        <taxon>Spiralia</taxon>
        <taxon>Lophotrochozoa</taxon>
        <taxon>Platyhelminthes</taxon>
        <taxon>Cestoda</taxon>
        <taxon>Eucestoda</taxon>
        <taxon>Cyclophyllidea</taxon>
        <taxon>Mesocestoididae</taxon>
        <taxon>Mesocestoides</taxon>
    </lineage>
</organism>
<evidence type="ECO:0000256" key="6">
    <source>
        <dbReference type="ARBA" id="ARBA00023242"/>
    </source>
</evidence>
<dbReference type="WBParaSite" id="MCU_004523-RA">
    <property type="protein sequence ID" value="MCU_004523-RA"/>
    <property type="gene ID" value="MCU_004523"/>
</dbReference>
<proteinExistence type="predicted"/>
<dbReference type="GO" id="GO:0033065">
    <property type="term" value="C:Rad51C-XRCC3 complex"/>
    <property type="evidence" value="ECO:0007669"/>
    <property type="project" value="TreeGrafter"/>
</dbReference>
<keyword evidence="6" id="KW-0539">Nucleus</keyword>
<dbReference type="InterPro" id="IPR027417">
    <property type="entry name" value="P-loop_NTPase"/>
</dbReference>
<evidence type="ECO:0000256" key="7">
    <source>
        <dbReference type="ARBA" id="ARBA00040674"/>
    </source>
</evidence>
<dbReference type="PANTHER" id="PTHR46239:SF1">
    <property type="entry name" value="DNA REPAIR PROTEIN RAD51 HOMOLOG 3"/>
    <property type="match status" value="1"/>
</dbReference>
<name>A0A5K3F0C5_MESCO</name>
<keyword evidence="4" id="KW-0067">ATP-binding</keyword>
<accession>A0A5K3F0C5</accession>
<evidence type="ECO:0000256" key="1">
    <source>
        <dbReference type="ARBA" id="ARBA00004123"/>
    </source>
</evidence>
<dbReference type="GO" id="GO:0008821">
    <property type="term" value="F:crossover junction DNA endonuclease activity"/>
    <property type="evidence" value="ECO:0007669"/>
    <property type="project" value="TreeGrafter"/>
</dbReference>
<dbReference type="InterPro" id="IPR016467">
    <property type="entry name" value="DNA_recomb/repair_RecA-like"/>
</dbReference>
<dbReference type="InterPro" id="IPR013632">
    <property type="entry name" value="Rad51_C"/>
</dbReference>
<dbReference type="GO" id="GO:0033063">
    <property type="term" value="C:Rad51B-Rad51C-Rad51D-XRCC2 complex"/>
    <property type="evidence" value="ECO:0007669"/>
    <property type="project" value="TreeGrafter"/>
</dbReference>
<sequence>MTFSLTLNGQGTLMLSDPDFRELVTLPLPTLVLRAFSKAGYTSVGEVCGLTVEQIASVCHLPRSKAASVADIIQTYSSLNIGYIYATGHCLTNNLFYPHSALHLLHHQSMDLSIPERSPATGVLTMSKNFDDLLDGGFPCGRITEICGQPGVGKTQFCLQTCLTVQLPNWCGGLFGEAVFIDTEGNFMPKRLLQMAADLVKHCQAKIAPRVLQYIDSLGETAADAEEKAACLEALSELPTEDSLLSRIHYIRCTDYLRLLRAVRLLGEFCRYHTNVRLIVVDSIALPFRYEFDDIPQRNRLLAALSQSLLALAGSQNAAVIVTNQITTRIHQSTDFSTTNNSASITSANLVPALGDSWGHICSVRLFLSKVDDFAGEHRTARLLKHPGRPPGTATYQVTVRC</sequence>
<evidence type="ECO:0000259" key="8">
    <source>
        <dbReference type="PROSITE" id="PS50162"/>
    </source>
</evidence>
<evidence type="ECO:0000256" key="3">
    <source>
        <dbReference type="ARBA" id="ARBA00022763"/>
    </source>
</evidence>
<dbReference type="InterPro" id="IPR020588">
    <property type="entry name" value="RecA_ATP-bd"/>
</dbReference>
<comment type="subcellular location">
    <subcellularLocation>
        <location evidence="1">Nucleus</location>
    </subcellularLocation>
</comment>
<evidence type="ECO:0000256" key="5">
    <source>
        <dbReference type="ARBA" id="ARBA00023204"/>
    </source>
</evidence>
<dbReference type="CDD" id="cd19492">
    <property type="entry name" value="Rad51C"/>
    <property type="match status" value="1"/>
</dbReference>
<dbReference type="Gene3D" id="3.40.50.300">
    <property type="entry name" value="P-loop containing nucleotide triphosphate hydrolases"/>
    <property type="match status" value="1"/>
</dbReference>
<dbReference type="PROSITE" id="PS50162">
    <property type="entry name" value="RECA_2"/>
    <property type="match status" value="1"/>
</dbReference>
<dbReference type="GO" id="GO:0005657">
    <property type="term" value="C:replication fork"/>
    <property type="evidence" value="ECO:0007669"/>
    <property type="project" value="TreeGrafter"/>
</dbReference>
<keyword evidence="3" id="KW-0227">DNA damage</keyword>
<keyword evidence="2" id="KW-0547">Nucleotide-binding</keyword>
<dbReference type="GO" id="GO:0007131">
    <property type="term" value="P:reciprocal meiotic recombination"/>
    <property type="evidence" value="ECO:0007669"/>
    <property type="project" value="TreeGrafter"/>
</dbReference>
<dbReference type="GO" id="GO:0140664">
    <property type="term" value="F:ATP-dependent DNA damage sensor activity"/>
    <property type="evidence" value="ECO:0007669"/>
    <property type="project" value="InterPro"/>
</dbReference>
<dbReference type="GO" id="GO:0000707">
    <property type="term" value="P:meiotic DNA recombinase assembly"/>
    <property type="evidence" value="ECO:0007669"/>
    <property type="project" value="TreeGrafter"/>
</dbReference>